<dbReference type="Pfam" id="PF03796">
    <property type="entry name" value="DnaB_C"/>
    <property type="match status" value="1"/>
</dbReference>
<evidence type="ECO:0000313" key="14">
    <source>
        <dbReference type="Proteomes" id="UP000651208"/>
    </source>
</evidence>
<dbReference type="SUPFAM" id="SSF52540">
    <property type="entry name" value="P-loop containing nucleoside triphosphate hydrolases"/>
    <property type="match status" value="1"/>
</dbReference>
<sequence>MNIIPHDLFAEQAVLGSMMLDFESERCQIAIKKLKPDSFYSRQHQIIFSEMIELNRKNQPIDLITLSDSMEKSGSLDDCGGLAYLAELSKNTPTTANVSAYTNIVRDKSIERYTLKKLNDCSAMLLEKSTLSTSDKLSAIQSLFTQIDDYNKTGKTVGLKPLIAIAEKWTETLEKRLENADSARGLSTGIEALDKKLAPKGIVRGSLFVVGARPKMGKTTFEINMARHCAMNEKLPVLMFSLEMQDEQMLENILAQESCVNSDIFYDGALGPEEGAEFSRVMHHLNELTKTNNIYIDDTPAITLSHIRSESRRMARARGQIGMIMVDYLTLMGKEKIGDDQRNDLIYGTITKGLKAMAKELNCVVVLLTQLNRNLESRADKRPIPSDSRDTGQIEQDCDYWLGIYRDAVYNESADKNLMEINVALNRHGAGNFTVYAGISNGRIYEVDQAESYTKARSEPVKKERRYAQAS</sequence>
<proteinExistence type="inferred from homology"/>
<dbReference type="Gene3D" id="3.40.50.300">
    <property type="entry name" value="P-loop containing nucleotide triphosphate hydrolases"/>
    <property type="match status" value="1"/>
</dbReference>
<dbReference type="InterPro" id="IPR007693">
    <property type="entry name" value="DNA_helicase_DnaB-like_N"/>
</dbReference>
<evidence type="ECO:0000256" key="9">
    <source>
        <dbReference type="ARBA" id="ARBA00023235"/>
    </source>
</evidence>
<dbReference type="EC" id="5.6.2.3" evidence="10"/>
<dbReference type="InterPro" id="IPR036185">
    <property type="entry name" value="DNA_heli_DnaB-like_N_sf"/>
</dbReference>
<keyword evidence="9" id="KW-0413">Isomerase</keyword>
<dbReference type="PROSITE" id="PS51199">
    <property type="entry name" value="SF4_HELICASE"/>
    <property type="match status" value="1"/>
</dbReference>
<keyword evidence="2" id="KW-0639">Primosome</keyword>
<evidence type="ECO:0000256" key="3">
    <source>
        <dbReference type="ARBA" id="ARBA00022705"/>
    </source>
</evidence>
<name>A0ABR7QWV4_9GAMM</name>
<keyword evidence="5" id="KW-0378">Hydrolase</keyword>
<evidence type="ECO:0000313" key="13">
    <source>
        <dbReference type="EMBL" id="MBC9130699.1"/>
    </source>
</evidence>
<dbReference type="PANTHER" id="PTHR30153:SF2">
    <property type="entry name" value="REPLICATIVE DNA HELICASE"/>
    <property type="match status" value="1"/>
</dbReference>
<dbReference type="InterPro" id="IPR016136">
    <property type="entry name" value="DNA_helicase_N/primase_C"/>
</dbReference>
<keyword evidence="4" id="KW-0547">Nucleotide-binding</keyword>
<evidence type="ECO:0000256" key="5">
    <source>
        <dbReference type="ARBA" id="ARBA00022801"/>
    </source>
</evidence>
<reference evidence="13 14" key="1">
    <citation type="submission" date="2020-06" db="EMBL/GenBank/DDBJ databases">
        <title>Frischella cerana isolated from Apis cerana gut homogenate.</title>
        <authorList>
            <person name="Wolter L.A."/>
            <person name="Suenami S."/>
            <person name="Miyazaki R."/>
        </authorList>
    </citation>
    <scope>NUCLEOTIDE SEQUENCE [LARGE SCALE GENOMIC DNA]</scope>
    <source>
        <strain evidence="13 14">Ac13</strain>
    </source>
</reference>
<dbReference type="CDD" id="cd00984">
    <property type="entry name" value="DnaB_C"/>
    <property type="match status" value="1"/>
</dbReference>
<evidence type="ECO:0000256" key="4">
    <source>
        <dbReference type="ARBA" id="ARBA00022741"/>
    </source>
</evidence>
<dbReference type="SUPFAM" id="SSF48024">
    <property type="entry name" value="N-terminal domain of DnaB helicase"/>
    <property type="match status" value="1"/>
</dbReference>
<evidence type="ECO:0000256" key="1">
    <source>
        <dbReference type="ARBA" id="ARBA00008428"/>
    </source>
</evidence>
<comment type="caution">
    <text evidence="13">The sequence shown here is derived from an EMBL/GenBank/DDBJ whole genome shotgun (WGS) entry which is preliminary data.</text>
</comment>
<keyword evidence="3" id="KW-0235">DNA replication</keyword>
<dbReference type="Pfam" id="PF00772">
    <property type="entry name" value="DnaB"/>
    <property type="match status" value="1"/>
</dbReference>
<evidence type="ECO:0000259" key="12">
    <source>
        <dbReference type="PROSITE" id="PS51199"/>
    </source>
</evidence>
<gene>
    <name evidence="13" type="ORF">FcAc13_05175</name>
</gene>
<evidence type="ECO:0000256" key="6">
    <source>
        <dbReference type="ARBA" id="ARBA00022806"/>
    </source>
</evidence>
<evidence type="ECO:0000256" key="10">
    <source>
        <dbReference type="ARBA" id="ARBA00044969"/>
    </source>
</evidence>
<evidence type="ECO:0000256" key="11">
    <source>
        <dbReference type="ARBA" id="ARBA00048954"/>
    </source>
</evidence>
<dbReference type="EMBL" id="JABURY010000011">
    <property type="protein sequence ID" value="MBC9130699.1"/>
    <property type="molecule type" value="Genomic_DNA"/>
</dbReference>
<evidence type="ECO:0000256" key="7">
    <source>
        <dbReference type="ARBA" id="ARBA00022840"/>
    </source>
</evidence>
<comment type="catalytic activity">
    <reaction evidence="11">
        <text>ATP + H2O = ADP + phosphate + H(+)</text>
        <dbReference type="Rhea" id="RHEA:13065"/>
        <dbReference type="ChEBI" id="CHEBI:15377"/>
        <dbReference type="ChEBI" id="CHEBI:15378"/>
        <dbReference type="ChEBI" id="CHEBI:30616"/>
        <dbReference type="ChEBI" id="CHEBI:43474"/>
        <dbReference type="ChEBI" id="CHEBI:456216"/>
        <dbReference type="EC" id="5.6.2.3"/>
    </reaction>
</comment>
<keyword evidence="7" id="KW-0067">ATP-binding</keyword>
<feature type="domain" description="SF4 helicase" evidence="12">
    <location>
        <begin position="179"/>
        <end position="451"/>
    </location>
</feature>
<dbReference type="RefSeq" id="WP_187755147.1">
    <property type="nucleotide sequence ID" value="NZ_JABURY010000011.1"/>
</dbReference>
<protein>
    <recommendedName>
        <fullName evidence="10">DNA 5'-3' helicase</fullName>
        <ecNumber evidence="10">5.6.2.3</ecNumber>
    </recommendedName>
</protein>
<evidence type="ECO:0000256" key="8">
    <source>
        <dbReference type="ARBA" id="ARBA00023125"/>
    </source>
</evidence>
<dbReference type="Proteomes" id="UP000651208">
    <property type="component" value="Unassembled WGS sequence"/>
</dbReference>
<dbReference type="InterPro" id="IPR027417">
    <property type="entry name" value="P-loop_NTPase"/>
</dbReference>
<keyword evidence="14" id="KW-1185">Reference proteome</keyword>
<dbReference type="PANTHER" id="PTHR30153">
    <property type="entry name" value="REPLICATIVE DNA HELICASE DNAB"/>
    <property type="match status" value="1"/>
</dbReference>
<keyword evidence="8" id="KW-0238">DNA-binding</keyword>
<organism evidence="13 14">
    <name type="scientific">Frischella japonica</name>
    <dbReference type="NCBI Taxonomy" id="2741544"/>
    <lineage>
        <taxon>Bacteria</taxon>
        <taxon>Pseudomonadati</taxon>
        <taxon>Pseudomonadota</taxon>
        <taxon>Gammaproteobacteria</taxon>
        <taxon>Orbales</taxon>
        <taxon>Orbaceae</taxon>
        <taxon>Frischella</taxon>
    </lineage>
</organism>
<keyword evidence="6 13" id="KW-0347">Helicase</keyword>
<dbReference type="Gene3D" id="1.10.860.10">
    <property type="entry name" value="DNAb Helicase, Chain A"/>
    <property type="match status" value="1"/>
</dbReference>
<dbReference type="InterPro" id="IPR007694">
    <property type="entry name" value="DNA_helicase_DnaB-like_C"/>
</dbReference>
<evidence type="ECO:0000256" key="2">
    <source>
        <dbReference type="ARBA" id="ARBA00022515"/>
    </source>
</evidence>
<accession>A0ABR7QWV4</accession>
<comment type="similarity">
    <text evidence="1">Belongs to the helicase family. DnaB subfamily.</text>
</comment>
<dbReference type="GO" id="GO:0004386">
    <property type="term" value="F:helicase activity"/>
    <property type="evidence" value="ECO:0007669"/>
    <property type="project" value="UniProtKB-KW"/>
</dbReference>